<organism evidence="1">
    <name type="scientific">viral metagenome</name>
    <dbReference type="NCBI Taxonomy" id="1070528"/>
    <lineage>
        <taxon>unclassified sequences</taxon>
        <taxon>metagenomes</taxon>
        <taxon>organismal metagenomes</taxon>
    </lineage>
</organism>
<reference evidence="1" key="1">
    <citation type="journal article" date="2020" name="Nature">
        <title>Giant virus diversity and host interactions through global metagenomics.</title>
        <authorList>
            <person name="Schulz F."/>
            <person name="Roux S."/>
            <person name="Paez-Espino D."/>
            <person name="Jungbluth S."/>
            <person name="Walsh D.A."/>
            <person name="Denef V.J."/>
            <person name="McMahon K.D."/>
            <person name="Konstantinidis K.T."/>
            <person name="Eloe-Fadrosh E.A."/>
            <person name="Kyrpides N.C."/>
            <person name="Woyke T."/>
        </authorList>
    </citation>
    <scope>NUCLEOTIDE SEQUENCE</scope>
    <source>
        <strain evidence="1">GVMAG-M-3300020187-37</strain>
    </source>
</reference>
<evidence type="ECO:0000313" key="1">
    <source>
        <dbReference type="EMBL" id="QHS99653.1"/>
    </source>
</evidence>
<proteinExistence type="predicted"/>
<dbReference type="AlphaFoldDB" id="A0A6C0C809"/>
<sequence length="174" mass="20891">MDTIALQNINTLLDINVKSTFIFKDRKILINNDDSTEHINENNINTEYILYFTFNQLFNAIRHENINRNKLINDLDQALDNLYENESFQKLIDNDKHIDEIMNDITLKLDIITEKYYNHYECKNLYNKLNNFYNYLIEDFINRIPLHIYTNIDDIDEDIYEEPLLDVNSINKGD</sequence>
<protein>
    <submittedName>
        <fullName evidence="1">Uncharacterized protein</fullName>
    </submittedName>
</protein>
<dbReference type="EMBL" id="MN739345">
    <property type="protein sequence ID" value="QHS99653.1"/>
    <property type="molecule type" value="Genomic_DNA"/>
</dbReference>
<accession>A0A6C0C809</accession>
<name>A0A6C0C809_9ZZZZ</name>